<name>A0ACC1PB36_9APHY</name>
<reference evidence="1" key="1">
    <citation type="submission" date="2022-08" db="EMBL/GenBank/DDBJ databases">
        <title>Genome Sequence of Pycnoporus sanguineus.</title>
        <authorList>
            <person name="Buettner E."/>
        </authorList>
    </citation>
    <scope>NUCLEOTIDE SEQUENCE</scope>
    <source>
        <strain evidence="1">CG-C14</strain>
    </source>
</reference>
<organism evidence="1 2">
    <name type="scientific">Trametes sanguinea</name>
    <dbReference type="NCBI Taxonomy" id="158606"/>
    <lineage>
        <taxon>Eukaryota</taxon>
        <taxon>Fungi</taxon>
        <taxon>Dikarya</taxon>
        <taxon>Basidiomycota</taxon>
        <taxon>Agaricomycotina</taxon>
        <taxon>Agaricomycetes</taxon>
        <taxon>Polyporales</taxon>
        <taxon>Polyporaceae</taxon>
        <taxon>Trametes</taxon>
    </lineage>
</organism>
<keyword evidence="2" id="KW-1185">Reference proteome</keyword>
<proteinExistence type="predicted"/>
<accession>A0ACC1PB36</accession>
<protein>
    <submittedName>
        <fullName evidence="1">Uncharacterized protein</fullName>
    </submittedName>
</protein>
<comment type="caution">
    <text evidence="1">The sequence shown here is derived from an EMBL/GenBank/DDBJ whole genome shotgun (WGS) entry which is preliminary data.</text>
</comment>
<gene>
    <name evidence="1" type="ORF">NUW54_g9077</name>
</gene>
<evidence type="ECO:0000313" key="1">
    <source>
        <dbReference type="EMBL" id="KAJ2988567.1"/>
    </source>
</evidence>
<sequence length="408" mass="44235">MTSSTALLTKTTNAKKRKSTGGIDDGKSDANNNKRRRTIDTFFSPQVTLVSGPGNDGVTTCEQVSLNSEQVRVLHMVVQEEKSVFFTGAAGTGKSLLLRAIIAALRKKYAKKPEVVSVTASTGMAASNIGGMTIHSWGAVTPGLHNVDRQISCIKTCKPAFKRWKETKVLIIDEVSMVDGQLFDTLAKLADLLRKKTDKPFGGIQLVVTGDFFQLPPVTKSGEEPFFAFESEAWKRCIDHTVTLTQVYRQKDTHFVELLNELRKGTISSSAQQTFTSLSRPLPPLPSGLIPTELYPLRAQVDRANSTRLAALPGAPRTFVARDSGTHQKVLEQMVVPAQLVLKSNAQVMLVKNVDERLVNGSVGRVLGFFTIASCMASVAPETTPASLSTLFTLLRGSLALSKSTSPI</sequence>
<dbReference type="EMBL" id="JANSHE010002947">
    <property type="protein sequence ID" value="KAJ2988567.1"/>
    <property type="molecule type" value="Genomic_DNA"/>
</dbReference>
<evidence type="ECO:0000313" key="2">
    <source>
        <dbReference type="Proteomes" id="UP001144978"/>
    </source>
</evidence>
<dbReference type="Proteomes" id="UP001144978">
    <property type="component" value="Unassembled WGS sequence"/>
</dbReference>